<dbReference type="OrthoDB" id="2152680at2759"/>
<dbReference type="HOGENOM" id="CLU_611333_0_0_1"/>
<evidence type="ECO:0000313" key="4">
    <source>
        <dbReference type="Proteomes" id="UP000001744"/>
    </source>
</evidence>
<evidence type="ECO:0000313" key="2">
    <source>
        <dbReference type="EMBL" id="EEB09332.2"/>
    </source>
</evidence>
<proteinExistence type="predicted"/>
<dbReference type="Proteomes" id="UP000001744">
    <property type="component" value="Unassembled WGS sequence"/>
</dbReference>
<evidence type="ECO:0000256" key="1">
    <source>
        <dbReference type="SAM" id="Phobius"/>
    </source>
</evidence>
<sequence>MAGFRFPAAFCASFDHRTGYTLDAVYPAEELHEDIFSFRLEDEKLCICAYKRVMDDNLERGARFLSLGLICESKTTYKQLVLQFEDLLTNTINTISRSPTKQTETLLKYFLNECNSTEVVMSNTSLNRIQNEVYRFGPQVFELQKSILTKKRVLFITHPPLEAACTLVDFAVETGRVSSEVNDALARPVRSSYPLYVIGLHDVDHLKQLETNSGWVACTTDVVLLDKADLYDIAFLWDTDSPYPSIRYANEKGTHAVSYYNESKWDVLNRQASRSTVRLASWVNGTSFAASVSIPESKSILELLQIHIEHVLLALKDKQTFSWNDLNALLLCPCTPQETKYLEELALQYCEHAINYDYSQHRWIVRPGVAIGAVVLMIFIIRSYVK</sequence>
<dbReference type="InterPro" id="IPR053056">
    <property type="entry name" value="Lipid_Metab_Assoc_Protein"/>
</dbReference>
<dbReference type="PANTHER" id="PTHR28153:SF1">
    <property type="entry name" value="DUF4484 DOMAIN-CONTAINING PROTEIN"/>
    <property type="match status" value="1"/>
</dbReference>
<protein>
    <submittedName>
        <fullName evidence="2">Fungal protein</fullName>
    </submittedName>
</protein>
<dbReference type="InterPro" id="IPR018626">
    <property type="entry name" value="LCHN/Anr2"/>
</dbReference>
<dbReference type="eggNOG" id="KOG4704">
    <property type="taxonomic scope" value="Eukaryota"/>
</dbReference>
<name>B6K728_SCHJY</name>
<dbReference type="GeneID" id="7051888"/>
<gene>
    <name evidence="3" type="primary">den11</name>
    <name evidence="2" type="ORF">SJAG_04532</name>
</gene>
<keyword evidence="1" id="KW-0812">Transmembrane</keyword>
<feature type="transmembrane region" description="Helical" evidence="1">
    <location>
        <begin position="363"/>
        <end position="385"/>
    </location>
</feature>
<keyword evidence="1" id="KW-1133">Transmembrane helix</keyword>
<dbReference type="PANTHER" id="PTHR28153">
    <property type="entry name" value="PROTEIN, PUTATIVE-RELATED"/>
    <property type="match status" value="1"/>
</dbReference>
<dbReference type="AlphaFoldDB" id="B6K728"/>
<dbReference type="EMBL" id="KE651168">
    <property type="protein sequence ID" value="EEB09332.2"/>
    <property type="molecule type" value="Genomic_DNA"/>
</dbReference>
<dbReference type="RefSeq" id="XP_002175625.2">
    <property type="nucleotide sequence ID" value="XM_002175589.2"/>
</dbReference>
<accession>B6K728</accession>
<keyword evidence="4" id="KW-1185">Reference proteome</keyword>
<dbReference type="Pfam" id="PF09804">
    <property type="entry name" value="DENND11"/>
    <property type="match status" value="2"/>
</dbReference>
<reference evidence="2 4" key="1">
    <citation type="journal article" date="2011" name="Science">
        <title>Comparative functional genomics of the fission yeasts.</title>
        <authorList>
            <person name="Rhind N."/>
            <person name="Chen Z."/>
            <person name="Yassour M."/>
            <person name="Thompson D.A."/>
            <person name="Haas B.J."/>
            <person name="Habib N."/>
            <person name="Wapinski I."/>
            <person name="Roy S."/>
            <person name="Lin M.F."/>
            <person name="Heiman D.I."/>
            <person name="Young S.K."/>
            <person name="Furuya K."/>
            <person name="Guo Y."/>
            <person name="Pidoux A."/>
            <person name="Chen H.M."/>
            <person name="Robbertse B."/>
            <person name="Goldberg J.M."/>
            <person name="Aoki K."/>
            <person name="Bayne E.H."/>
            <person name="Berlin A.M."/>
            <person name="Desjardins C.A."/>
            <person name="Dobbs E."/>
            <person name="Dukaj L."/>
            <person name="Fan L."/>
            <person name="FitzGerald M.G."/>
            <person name="French C."/>
            <person name="Gujja S."/>
            <person name="Hansen K."/>
            <person name="Keifenheim D."/>
            <person name="Levin J.Z."/>
            <person name="Mosher R.A."/>
            <person name="Mueller C.A."/>
            <person name="Pfiffner J."/>
            <person name="Priest M."/>
            <person name="Russ C."/>
            <person name="Smialowska A."/>
            <person name="Swoboda P."/>
            <person name="Sykes S.M."/>
            <person name="Vaughn M."/>
            <person name="Vengrova S."/>
            <person name="Yoder R."/>
            <person name="Zeng Q."/>
            <person name="Allshire R."/>
            <person name="Baulcombe D."/>
            <person name="Birren B.W."/>
            <person name="Brown W."/>
            <person name="Ekwall K."/>
            <person name="Kellis M."/>
            <person name="Leatherwood J."/>
            <person name="Levin H."/>
            <person name="Margalit H."/>
            <person name="Martienssen R."/>
            <person name="Nieduszynski C.A."/>
            <person name="Spatafora J.W."/>
            <person name="Friedman N."/>
            <person name="Dalgaard J.Z."/>
            <person name="Baumann P."/>
            <person name="Niki H."/>
            <person name="Regev A."/>
            <person name="Nusbaum C."/>
        </authorList>
    </citation>
    <scope>NUCLEOTIDE SEQUENCE [LARGE SCALE GENOMIC DNA]</scope>
    <source>
        <strain evidence="4">yFS275 / FY16936</strain>
    </source>
</reference>
<dbReference type="JaponicusDB" id="SJAG_04532">
    <property type="gene designation" value="den11"/>
</dbReference>
<dbReference type="VEuPathDB" id="FungiDB:SJAG_04532"/>
<evidence type="ECO:0000313" key="3">
    <source>
        <dbReference type="JaponicusDB" id="SJAG_04532"/>
    </source>
</evidence>
<keyword evidence="1" id="KW-0472">Membrane</keyword>
<organism evidence="2 4">
    <name type="scientific">Schizosaccharomyces japonicus (strain yFS275 / FY16936)</name>
    <name type="common">Fission yeast</name>
    <dbReference type="NCBI Taxonomy" id="402676"/>
    <lineage>
        <taxon>Eukaryota</taxon>
        <taxon>Fungi</taxon>
        <taxon>Dikarya</taxon>
        <taxon>Ascomycota</taxon>
        <taxon>Taphrinomycotina</taxon>
        <taxon>Schizosaccharomycetes</taxon>
        <taxon>Schizosaccharomycetales</taxon>
        <taxon>Schizosaccharomycetaceae</taxon>
        <taxon>Schizosaccharomyces</taxon>
    </lineage>
</organism>
<dbReference type="GO" id="GO:0005811">
    <property type="term" value="C:lipid droplet"/>
    <property type="evidence" value="ECO:0000318"/>
    <property type="project" value="GO_Central"/>
</dbReference>